<comment type="caution">
    <text evidence="1">The sequence shown here is derived from an EMBL/GenBank/DDBJ whole genome shotgun (WGS) entry which is preliminary data.</text>
</comment>
<evidence type="ECO:0000313" key="1">
    <source>
        <dbReference type="EMBL" id="ERK40704.1"/>
    </source>
</evidence>
<dbReference type="Proteomes" id="UP000016608">
    <property type="component" value="Unassembled WGS sequence"/>
</dbReference>
<name>U2PAI0_EUBRA</name>
<dbReference type="AlphaFoldDB" id="U2PAI0"/>
<accession>U2PAI0</accession>
<evidence type="ECO:0000313" key="2">
    <source>
        <dbReference type="Proteomes" id="UP000016608"/>
    </source>
</evidence>
<sequence length="46" mass="5705">MKSRQLRQRKFCCSCRLFLYAFRCCSPWRILFIKKTECTAKNHSWE</sequence>
<organism evidence="1 2">
    <name type="scientific">Eubacterium ramulus ATCC 29099</name>
    <dbReference type="NCBI Taxonomy" id="1256908"/>
    <lineage>
        <taxon>Bacteria</taxon>
        <taxon>Bacillati</taxon>
        <taxon>Bacillota</taxon>
        <taxon>Clostridia</taxon>
        <taxon>Eubacteriales</taxon>
        <taxon>Eubacteriaceae</taxon>
        <taxon>Eubacterium</taxon>
    </lineage>
</organism>
<dbReference type="EMBL" id="AWVJ01000221">
    <property type="protein sequence ID" value="ERK40704.1"/>
    <property type="molecule type" value="Genomic_DNA"/>
</dbReference>
<proteinExistence type="predicted"/>
<gene>
    <name evidence="1" type="ORF">HMPREF0373_03466</name>
</gene>
<reference evidence="1 2" key="1">
    <citation type="submission" date="2013-06" db="EMBL/GenBank/DDBJ databases">
        <authorList>
            <person name="Weinstock G."/>
            <person name="Sodergren E."/>
            <person name="Lobos E.A."/>
            <person name="Fulton L."/>
            <person name="Fulton R."/>
            <person name="Courtney L."/>
            <person name="Fronick C."/>
            <person name="O'Laughlin M."/>
            <person name="Godfrey J."/>
            <person name="Wilson R.M."/>
            <person name="Miner T."/>
            <person name="Farmer C."/>
            <person name="Delehaunty K."/>
            <person name="Cordes M."/>
            <person name="Minx P."/>
            <person name="Tomlinson C."/>
            <person name="Chen J."/>
            <person name="Wollam A."/>
            <person name="Pepin K.H."/>
            <person name="Bhonagiri V."/>
            <person name="Zhang X."/>
            <person name="Warren W."/>
            <person name="Mitreva M."/>
            <person name="Mardis E.R."/>
            <person name="Wilson R.K."/>
        </authorList>
    </citation>
    <scope>NUCLEOTIDE SEQUENCE [LARGE SCALE GENOMIC DNA]</scope>
    <source>
        <strain evidence="1 2">ATCC 29099</strain>
    </source>
</reference>
<dbReference type="HOGENOM" id="CLU_3183852_0_0_9"/>
<protein>
    <submittedName>
        <fullName evidence="1">Uncharacterized protein</fullName>
    </submittedName>
</protein>
<keyword evidence="2" id="KW-1185">Reference proteome</keyword>